<dbReference type="InterPro" id="IPR050129">
    <property type="entry name" value="Zn_alcohol_dh"/>
</dbReference>
<dbReference type="InterPro" id="IPR036291">
    <property type="entry name" value="NAD(P)-bd_dom_sf"/>
</dbReference>
<gene>
    <name evidence="7" type="ORF">DPM12_03110</name>
</gene>
<dbReference type="InterPro" id="IPR011032">
    <property type="entry name" value="GroES-like_sf"/>
</dbReference>
<comment type="cofactor">
    <cofactor evidence="1">
        <name>Zn(2+)</name>
        <dbReference type="ChEBI" id="CHEBI:29105"/>
    </cofactor>
</comment>
<evidence type="ECO:0000313" key="8">
    <source>
        <dbReference type="Proteomes" id="UP000250462"/>
    </source>
</evidence>
<keyword evidence="8" id="KW-1185">Reference proteome</keyword>
<name>A0A329R0Z4_9ACTN</name>
<dbReference type="GO" id="GO:0016491">
    <property type="term" value="F:oxidoreductase activity"/>
    <property type="evidence" value="ECO:0007669"/>
    <property type="project" value="UniProtKB-KW"/>
</dbReference>
<evidence type="ECO:0000259" key="6">
    <source>
        <dbReference type="Pfam" id="PF08240"/>
    </source>
</evidence>
<dbReference type="RefSeq" id="WP_112256815.1">
    <property type="nucleotide sequence ID" value="NZ_QMIG01000002.1"/>
</dbReference>
<keyword evidence="3" id="KW-0862">Zinc</keyword>
<dbReference type="InterPro" id="IPR002328">
    <property type="entry name" value="ADH_Zn_CS"/>
</dbReference>
<sequence length="364" mass="37920">MDSDDGAASGAMAGTGTDTSAENVGTVLGRVVTLPGEGTSEMSTREYGPPGPGEVRIAVACTALCGSDKRLWHAGSSVVSGHEIAGVIDATGPGVPVNRRGERVIIYIPEFCGHCAACARNLTQRCENAGKLIGWQRDGGFQEYLTVPAANAVSVPDGIALDDAVLALDTLGTTAHGLRMLSRISDTAARERLLVVGCGPLGLGAVIAAPAFGYHDVAAVDPDPVRLAEARRRGATTLSDVAVNSSAAVIEASGTNDGRDLARRAVAPGGSVLLLGEGSADWVVPAVPEFRRKDAFYVRSFYFPLAEMEDTWTLMRERGAALRGLLDHRWPLEGVGQAFEAFCAGTAIKPLIVVRPDLLGEDAS</sequence>
<evidence type="ECO:0000256" key="5">
    <source>
        <dbReference type="SAM" id="MobiDB-lite"/>
    </source>
</evidence>
<dbReference type="Gene3D" id="3.40.50.720">
    <property type="entry name" value="NAD(P)-binding Rossmann-like Domain"/>
    <property type="match status" value="1"/>
</dbReference>
<keyword evidence="2" id="KW-0479">Metal-binding</keyword>
<comment type="caution">
    <text evidence="7">The sequence shown here is derived from an EMBL/GenBank/DDBJ whole genome shotgun (WGS) entry which is preliminary data.</text>
</comment>
<accession>A0A329R0Z4</accession>
<evidence type="ECO:0000256" key="1">
    <source>
        <dbReference type="ARBA" id="ARBA00001947"/>
    </source>
</evidence>
<evidence type="ECO:0000313" key="7">
    <source>
        <dbReference type="EMBL" id="RAW17856.1"/>
    </source>
</evidence>
<dbReference type="AlphaFoldDB" id="A0A329R0Z4"/>
<evidence type="ECO:0000256" key="4">
    <source>
        <dbReference type="ARBA" id="ARBA00023002"/>
    </source>
</evidence>
<proteinExistence type="predicted"/>
<dbReference type="Proteomes" id="UP000250462">
    <property type="component" value="Unassembled WGS sequence"/>
</dbReference>
<evidence type="ECO:0000256" key="2">
    <source>
        <dbReference type="ARBA" id="ARBA00022723"/>
    </source>
</evidence>
<protein>
    <submittedName>
        <fullName evidence="7">Alcohol dehydrogenase</fullName>
    </submittedName>
</protein>
<dbReference type="SUPFAM" id="SSF50129">
    <property type="entry name" value="GroES-like"/>
    <property type="match status" value="1"/>
</dbReference>
<keyword evidence="4" id="KW-0560">Oxidoreductase</keyword>
<dbReference type="GO" id="GO:0008270">
    <property type="term" value="F:zinc ion binding"/>
    <property type="evidence" value="ECO:0007669"/>
    <property type="project" value="InterPro"/>
</dbReference>
<organism evidence="7 8">
    <name type="scientific">Phytoactinopolyspora halophila</name>
    <dbReference type="NCBI Taxonomy" id="1981511"/>
    <lineage>
        <taxon>Bacteria</taxon>
        <taxon>Bacillati</taxon>
        <taxon>Actinomycetota</taxon>
        <taxon>Actinomycetes</taxon>
        <taxon>Jiangellales</taxon>
        <taxon>Jiangellaceae</taxon>
        <taxon>Phytoactinopolyspora</taxon>
    </lineage>
</organism>
<dbReference type="InterPro" id="IPR013154">
    <property type="entry name" value="ADH-like_N"/>
</dbReference>
<dbReference type="OrthoDB" id="334894at2"/>
<feature type="compositionally biased region" description="Low complexity" evidence="5">
    <location>
        <begin position="1"/>
        <end position="21"/>
    </location>
</feature>
<feature type="region of interest" description="Disordered" evidence="5">
    <location>
        <begin position="1"/>
        <end position="25"/>
    </location>
</feature>
<dbReference type="SUPFAM" id="SSF51735">
    <property type="entry name" value="NAD(P)-binding Rossmann-fold domains"/>
    <property type="match status" value="1"/>
</dbReference>
<reference evidence="7 8" key="1">
    <citation type="submission" date="2018-06" db="EMBL/GenBank/DDBJ databases">
        <title>Phytoactinopolyspora halophila sp. nov., a novel halophilic actinomycete isolated from a saline soil in China.</title>
        <authorList>
            <person name="Tang S.-K."/>
        </authorList>
    </citation>
    <scope>NUCLEOTIDE SEQUENCE [LARGE SCALE GENOMIC DNA]</scope>
    <source>
        <strain evidence="7 8">YIM 96934</strain>
    </source>
</reference>
<dbReference type="Pfam" id="PF08240">
    <property type="entry name" value="ADH_N"/>
    <property type="match status" value="1"/>
</dbReference>
<dbReference type="PANTHER" id="PTHR43401">
    <property type="entry name" value="L-THREONINE 3-DEHYDROGENASE"/>
    <property type="match status" value="1"/>
</dbReference>
<dbReference type="EMBL" id="QMIG01000002">
    <property type="protein sequence ID" value="RAW17856.1"/>
    <property type="molecule type" value="Genomic_DNA"/>
</dbReference>
<dbReference type="Gene3D" id="3.90.180.10">
    <property type="entry name" value="Medium-chain alcohol dehydrogenases, catalytic domain"/>
    <property type="match status" value="1"/>
</dbReference>
<feature type="domain" description="Alcohol dehydrogenase-like N-terminal" evidence="6">
    <location>
        <begin position="51"/>
        <end position="157"/>
    </location>
</feature>
<dbReference type="PROSITE" id="PS00059">
    <property type="entry name" value="ADH_ZINC"/>
    <property type="match status" value="1"/>
</dbReference>
<dbReference type="PANTHER" id="PTHR43401:SF2">
    <property type="entry name" value="L-THREONINE 3-DEHYDROGENASE"/>
    <property type="match status" value="1"/>
</dbReference>
<evidence type="ECO:0000256" key="3">
    <source>
        <dbReference type="ARBA" id="ARBA00022833"/>
    </source>
</evidence>